<reference evidence="1" key="1">
    <citation type="submission" date="2020-10" db="EMBL/GenBank/DDBJ databases">
        <title>Ca. Dormibacterota MAGs.</title>
        <authorList>
            <person name="Montgomery K."/>
        </authorList>
    </citation>
    <scope>NUCLEOTIDE SEQUENCE [LARGE SCALE GENOMIC DNA]</scope>
    <source>
        <strain evidence="1">SC8812_S17_10</strain>
    </source>
</reference>
<comment type="caution">
    <text evidence="1">The sequence shown here is derived from an EMBL/GenBank/DDBJ whole genome shotgun (WGS) entry which is preliminary data.</text>
</comment>
<dbReference type="AlphaFoldDB" id="A0A934K4H8"/>
<dbReference type="EMBL" id="JAEKNR010000249">
    <property type="protein sequence ID" value="MBJ7601526.1"/>
    <property type="molecule type" value="Genomic_DNA"/>
</dbReference>
<accession>A0A934K4H8</accession>
<sequence length="104" mass="10839">MTLRRAVLGLGVLALLVGLVLVGLGLAAAGGVQLIVLGAVVLLGVTLEARRYRGRAGPGRWQATSERFVDPSTGRLTEVQYDPSTGERRYVDIGPGPSEPGSGR</sequence>
<dbReference type="RefSeq" id="WP_338205783.1">
    <property type="nucleotide sequence ID" value="NZ_JAEKNR010000249.1"/>
</dbReference>
<protein>
    <recommendedName>
        <fullName evidence="3">RHS repeat protein</fullName>
    </recommendedName>
</protein>
<organism evidence="1 2">
    <name type="scientific">Candidatus Nephthysia bennettiae</name>
    <dbReference type="NCBI Taxonomy" id="3127016"/>
    <lineage>
        <taxon>Bacteria</taxon>
        <taxon>Bacillati</taxon>
        <taxon>Candidatus Dormiibacterota</taxon>
        <taxon>Candidatus Dormibacteria</taxon>
        <taxon>Candidatus Dormibacterales</taxon>
        <taxon>Candidatus Dormibacteraceae</taxon>
        <taxon>Candidatus Nephthysia</taxon>
    </lineage>
</organism>
<name>A0A934K4H8_9BACT</name>
<gene>
    <name evidence="1" type="ORF">JF922_26050</name>
</gene>
<proteinExistence type="predicted"/>
<dbReference type="Proteomes" id="UP000612893">
    <property type="component" value="Unassembled WGS sequence"/>
</dbReference>
<evidence type="ECO:0000313" key="1">
    <source>
        <dbReference type="EMBL" id="MBJ7601526.1"/>
    </source>
</evidence>
<evidence type="ECO:0008006" key="3">
    <source>
        <dbReference type="Google" id="ProtNLM"/>
    </source>
</evidence>
<keyword evidence="2" id="KW-1185">Reference proteome</keyword>
<evidence type="ECO:0000313" key="2">
    <source>
        <dbReference type="Proteomes" id="UP000612893"/>
    </source>
</evidence>